<accession>F4RDQ0</accession>
<feature type="region of interest" description="Disordered" evidence="1">
    <location>
        <begin position="856"/>
        <end position="891"/>
    </location>
</feature>
<evidence type="ECO:0000313" key="2">
    <source>
        <dbReference type="EMBL" id="EGG09436.1"/>
    </source>
</evidence>
<feature type="compositionally biased region" description="Basic and acidic residues" evidence="1">
    <location>
        <begin position="691"/>
        <end position="703"/>
    </location>
</feature>
<reference evidence="3" key="1">
    <citation type="journal article" date="2011" name="Proc. Natl. Acad. Sci. U.S.A.">
        <title>Obligate biotrophy features unraveled by the genomic analysis of rust fungi.</title>
        <authorList>
            <person name="Duplessis S."/>
            <person name="Cuomo C.A."/>
            <person name="Lin Y.-C."/>
            <person name="Aerts A."/>
            <person name="Tisserant E."/>
            <person name="Veneault-Fourrey C."/>
            <person name="Joly D.L."/>
            <person name="Hacquard S."/>
            <person name="Amselem J."/>
            <person name="Cantarel B.L."/>
            <person name="Chiu R."/>
            <person name="Coutinho P.M."/>
            <person name="Feau N."/>
            <person name="Field M."/>
            <person name="Frey P."/>
            <person name="Gelhaye E."/>
            <person name="Goldberg J."/>
            <person name="Grabherr M.G."/>
            <person name="Kodira C.D."/>
            <person name="Kohler A."/>
            <person name="Kuees U."/>
            <person name="Lindquist E.A."/>
            <person name="Lucas S.M."/>
            <person name="Mago R."/>
            <person name="Mauceli E."/>
            <person name="Morin E."/>
            <person name="Murat C."/>
            <person name="Pangilinan J.L."/>
            <person name="Park R."/>
            <person name="Pearson M."/>
            <person name="Quesneville H."/>
            <person name="Rouhier N."/>
            <person name="Sakthikumar S."/>
            <person name="Salamov A.A."/>
            <person name="Schmutz J."/>
            <person name="Selles B."/>
            <person name="Shapiro H."/>
            <person name="Tanguay P."/>
            <person name="Tuskan G.A."/>
            <person name="Henrissat B."/>
            <person name="Van de Peer Y."/>
            <person name="Rouze P."/>
            <person name="Ellis J.G."/>
            <person name="Dodds P.N."/>
            <person name="Schein J.E."/>
            <person name="Zhong S."/>
            <person name="Hamelin R.C."/>
            <person name="Grigoriev I.V."/>
            <person name="Szabo L.J."/>
            <person name="Martin F."/>
        </authorList>
    </citation>
    <scope>NUCLEOTIDE SEQUENCE [LARGE SCALE GENOMIC DNA]</scope>
    <source>
        <strain evidence="3">98AG31 / pathotype 3-4-7</strain>
    </source>
</reference>
<dbReference type="VEuPathDB" id="FungiDB:MELLADRAFT_124328"/>
<name>F4RDQ0_MELLP</name>
<feature type="compositionally biased region" description="Polar residues" evidence="1">
    <location>
        <begin position="816"/>
        <end position="829"/>
    </location>
</feature>
<dbReference type="HOGENOM" id="CLU_283286_0_0_1"/>
<feature type="region of interest" description="Disordered" evidence="1">
    <location>
        <begin position="1026"/>
        <end position="1066"/>
    </location>
</feature>
<feature type="compositionally biased region" description="Polar residues" evidence="1">
    <location>
        <begin position="1051"/>
        <end position="1061"/>
    </location>
</feature>
<feature type="compositionally biased region" description="Basic and acidic residues" evidence="1">
    <location>
        <begin position="1115"/>
        <end position="1139"/>
    </location>
</feature>
<proteinExistence type="predicted"/>
<feature type="region of interest" description="Disordered" evidence="1">
    <location>
        <begin position="766"/>
        <end position="829"/>
    </location>
</feature>
<dbReference type="GeneID" id="18926733"/>
<sequence length="1335" mass="151815">MKQRTLLLFLLIDTYFALVLGNLFTKTYLKTVKDDDIVHNSLADRKDMHIQEFFWDTMHDDSWKTFAFIARSFTKTAKRQMQDCGPSKGDSGLEVLRSLVDNINRVFIPDAAPKHQYVIEDLKTELAECASKLWRKYKSGERARSVDDLLGHILRSALSFKIFEKQILGIDSMVQSRAHLSADFCLSSPAQVYAEGFQASIGFLNMVEHLVIDGLKERKAFKKYPLIEGVPIPFKTPILSNKITSRIMHQNALLTWWKVHLNVKDPYGGTSDVSLEQLKHTVRGFEFIGSQEHINVWKSLLDVVVTTGASTIQIRDKLPRLKKYPKAVRFFRRLMHIEDEKNLGILEALYKILEIFEACHDEWDQESLRFSQDVINELFMFNENTLYTKRETIVQRAKYMVMWWMLSESIAKTIMKFWTEHGMYFEVFDQQSVLRFTRYLWHFMDEKERLNHGLAYKNRQERNSFVLGRHYFIYIGCQLHLQDLIINKPSNLWPMTGNLIGSDSLDKILSLEKGRSHPVEVEKDLHSLFSEYMRASVQTSKDIPQKYKESESSKDIMMLNKQTLSNNRKFNGKDEGKQLELPQQEVPRVGSEEFLDNDIEEGEIVEEMDHKTPGSHGVFENAYEIDSPTRNEGPPGFKRKNGEHSSSGQREVHESLSQEIGSRGKGDTGSSSGMNIIAQDENRMPKKRKFFNKDEGKQLELPENRSPQFISVDLPVQEVEEGEILAEMDHHTSESPSTSGFKNALPMDSPKRDKEFSKFIDRKKGKYVSSDHRRVLKSPSQEINARTEGDSQAGELSFDKSNHKTISVDSKDPNYMVSSPKLSPTDQSTNISKSFIQTLAQKKQRGLLQNNKLPELGATDIPEHSPTAHRGLNPLDHKSSRPSNVFSDPLIPNVLRGTKEQTLESEKDEGDLLDSHSEDMETRIEGNSQGGNTILEGTNYNKYSHDMKSTNSVEITPRIPPIDHQLIENTQRQLHLSELFKNLFGEESPKGPSFTKDLHRAKDVSQMHLSDACDNWSEIKGFTDDIDMSPVEEHNPRTTPKLKQEHVPLGNENQHIIPSKTDSNRISDTDEIVLHSSKGKTFVQNSPPHSPRVRQSIQNLIREESPKAIHPNQKLQRDADVHNRKSSDESDDWAKKGGITDDINMPLVDKHNSRIASKLKQDVMPIGGGIQKSLGNEDQRIIAPKINSNKISDTGELGLQISGGDTSKNSAPHSSRRIWNGKGEELEKEIPPKAILSVTNPTSISIESSPSGMASTSTHVQKWGSFLDTIHSGKNTGELKYDPQKEGTNIWPKRISIKDSDFIPPPRADNTGGDQPVPDVFRLFGVDIRPADHNR</sequence>
<evidence type="ECO:0000313" key="3">
    <source>
        <dbReference type="Proteomes" id="UP000001072"/>
    </source>
</evidence>
<feature type="region of interest" description="Disordered" evidence="1">
    <location>
        <begin position="727"/>
        <end position="753"/>
    </location>
</feature>
<feature type="compositionally biased region" description="Polar residues" evidence="1">
    <location>
        <begin position="1082"/>
        <end position="1095"/>
    </location>
</feature>
<dbReference type="InParanoid" id="F4RDQ0"/>
<feature type="compositionally biased region" description="Basic and acidic residues" evidence="1">
    <location>
        <begin position="1031"/>
        <end position="1046"/>
    </location>
</feature>
<dbReference type="Proteomes" id="UP000001072">
    <property type="component" value="Unassembled WGS sequence"/>
</dbReference>
<feature type="region of interest" description="Disordered" evidence="1">
    <location>
        <begin position="624"/>
        <end position="713"/>
    </location>
</feature>
<feature type="region of interest" description="Disordered" evidence="1">
    <location>
        <begin position="1104"/>
        <end position="1145"/>
    </location>
</feature>
<feature type="compositionally biased region" description="Basic and acidic residues" evidence="1">
    <location>
        <begin position="650"/>
        <end position="666"/>
    </location>
</feature>
<protein>
    <submittedName>
        <fullName evidence="2">Secreted protein</fullName>
    </submittedName>
</protein>
<dbReference type="EMBL" id="GL883097">
    <property type="protein sequence ID" value="EGG09436.1"/>
    <property type="molecule type" value="Genomic_DNA"/>
</dbReference>
<dbReference type="KEGG" id="mlr:MELLADRAFT_124328"/>
<dbReference type="RefSeq" id="XP_007407163.1">
    <property type="nucleotide sequence ID" value="XM_007407101.1"/>
</dbReference>
<gene>
    <name evidence="2" type="ORF">MELLADRAFT_124328</name>
</gene>
<feature type="region of interest" description="Disordered" evidence="1">
    <location>
        <begin position="1076"/>
        <end position="1095"/>
    </location>
</feature>
<evidence type="ECO:0000256" key="1">
    <source>
        <dbReference type="SAM" id="MobiDB-lite"/>
    </source>
</evidence>
<feature type="region of interest" description="Disordered" evidence="1">
    <location>
        <begin position="1296"/>
        <end position="1318"/>
    </location>
</feature>
<keyword evidence="3" id="KW-1185">Reference proteome</keyword>
<organism evidence="3">
    <name type="scientific">Melampsora larici-populina (strain 98AG31 / pathotype 3-4-7)</name>
    <name type="common">Poplar leaf rust fungus</name>
    <dbReference type="NCBI Taxonomy" id="747676"/>
    <lineage>
        <taxon>Eukaryota</taxon>
        <taxon>Fungi</taxon>
        <taxon>Dikarya</taxon>
        <taxon>Basidiomycota</taxon>
        <taxon>Pucciniomycotina</taxon>
        <taxon>Pucciniomycetes</taxon>
        <taxon>Pucciniales</taxon>
        <taxon>Melampsoraceae</taxon>
        <taxon>Melampsora</taxon>
    </lineage>
</organism>